<name>A0A174PBM4_BACUN</name>
<sequence length="55" mass="6205">MRRKSSAGNRFASTCQHGCQHCCNADEQGDTSNQCCVLAKLMIFKNWLLKLERGD</sequence>
<dbReference type="RefSeq" id="WP_153881101.1">
    <property type="nucleotide sequence ID" value="NZ_BQNL01000001.1"/>
</dbReference>
<evidence type="ECO:0000313" key="2">
    <source>
        <dbReference type="Proteomes" id="UP000095419"/>
    </source>
</evidence>
<accession>A0A174PBM4</accession>
<proteinExistence type="predicted"/>
<dbReference type="AlphaFoldDB" id="A0A174PBM4"/>
<reference evidence="1 2" key="1">
    <citation type="submission" date="2015-09" db="EMBL/GenBank/DDBJ databases">
        <authorList>
            <consortium name="Pathogen Informatics"/>
        </authorList>
    </citation>
    <scope>NUCLEOTIDE SEQUENCE [LARGE SCALE GENOMIC DNA]</scope>
    <source>
        <strain evidence="1 2">2789STDY5608791</strain>
    </source>
</reference>
<protein>
    <submittedName>
        <fullName evidence="1">Uncharacterized protein</fullName>
    </submittedName>
</protein>
<evidence type="ECO:0000313" key="1">
    <source>
        <dbReference type="EMBL" id="CUP56240.1"/>
    </source>
</evidence>
<organism evidence="1 2">
    <name type="scientific">Bacteroides uniformis</name>
    <dbReference type="NCBI Taxonomy" id="820"/>
    <lineage>
        <taxon>Bacteria</taxon>
        <taxon>Pseudomonadati</taxon>
        <taxon>Bacteroidota</taxon>
        <taxon>Bacteroidia</taxon>
        <taxon>Bacteroidales</taxon>
        <taxon>Bacteroidaceae</taxon>
        <taxon>Bacteroides</taxon>
    </lineage>
</organism>
<dbReference type="EMBL" id="CYZF01000016">
    <property type="protein sequence ID" value="CUP56240.1"/>
    <property type="molecule type" value="Genomic_DNA"/>
</dbReference>
<dbReference type="Proteomes" id="UP000095419">
    <property type="component" value="Unassembled WGS sequence"/>
</dbReference>
<gene>
    <name evidence="1" type="ORF">ERS417307_03943</name>
</gene>